<dbReference type="RefSeq" id="WP_165773224.1">
    <property type="nucleotide sequence ID" value="NZ_NDXW01000001.1"/>
</dbReference>
<comment type="caution">
    <text evidence="1">The sequence shown here is derived from an EMBL/GenBank/DDBJ whole genome shotgun (WGS) entry which is preliminary data.</text>
</comment>
<protein>
    <submittedName>
        <fullName evidence="1">Uncharacterized protein</fullName>
    </submittedName>
</protein>
<dbReference type="EMBL" id="NDXW01000001">
    <property type="protein sequence ID" value="RDH41954.1"/>
    <property type="molecule type" value="Genomic_DNA"/>
</dbReference>
<dbReference type="AlphaFoldDB" id="A0A4P9VHV8"/>
<name>A0A4P9VHV8_9GAMM</name>
<proteinExistence type="predicted"/>
<sequence length="84" mass="9898">EVRNQLAEEQQSLNDEETQFLLLYLDASKKEALLKQAEQKIFEVKNEQKILVPLLQKVRSVDHQITDKMEAIRHCNDACKKYLK</sequence>
<gene>
    <name evidence="1" type="ORF">B9G39_00005</name>
</gene>
<accession>A0A4P9VHV8</accession>
<keyword evidence="2" id="KW-1185">Reference proteome</keyword>
<reference evidence="1 2" key="1">
    <citation type="submission" date="2017-04" db="EMBL/GenBank/DDBJ databases">
        <title>Draft genome sequence of Zooshikella ganghwensis VG4 isolated from Red Sea sediments.</title>
        <authorList>
            <person name="Rehman Z."/>
            <person name="Alam I."/>
            <person name="Kamau A."/>
            <person name="Bajic V."/>
            <person name="Leiknes T."/>
        </authorList>
    </citation>
    <scope>NUCLEOTIDE SEQUENCE [LARGE SCALE GENOMIC DNA]</scope>
    <source>
        <strain evidence="1 2">VG4</strain>
    </source>
</reference>
<feature type="non-terminal residue" evidence="1">
    <location>
        <position position="1"/>
    </location>
</feature>
<evidence type="ECO:0000313" key="1">
    <source>
        <dbReference type="EMBL" id="RDH41954.1"/>
    </source>
</evidence>
<evidence type="ECO:0000313" key="2">
    <source>
        <dbReference type="Proteomes" id="UP000257039"/>
    </source>
</evidence>
<organism evidence="1 2">
    <name type="scientific">Zooshikella ganghwensis</name>
    <dbReference type="NCBI Taxonomy" id="202772"/>
    <lineage>
        <taxon>Bacteria</taxon>
        <taxon>Pseudomonadati</taxon>
        <taxon>Pseudomonadota</taxon>
        <taxon>Gammaproteobacteria</taxon>
        <taxon>Oceanospirillales</taxon>
        <taxon>Zooshikellaceae</taxon>
        <taxon>Zooshikella</taxon>
    </lineage>
</organism>
<dbReference type="Proteomes" id="UP000257039">
    <property type="component" value="Unassembled WGS sequence"/>
</dbReference>